<sequence length="647" mass="73030">MNFKTILFLLLQFSLCAFALELKSPSGNFKALLINEADHLKLRIEKEGEIVLQDSPIGIVVNDKNLGYKCSLGDKNFYEIKEQYKWFGDQSTRINTCNGVKVQVSSAKEIFEIELRAYDTGIAFKFNYSPEQKVLFNGESTVLNFSSDLMAKYMRHSMGEESRVYTDSIKEIGSSAKHARTLPPLLLFPEDMKSYTVVLEGGGFNFHGYSLMPIKSKAGQCSFKVEYAEKLQGWEIDQKIETGWKIICQVNSLNDLLNNPIVSNVCPAPDPKLFPNGIEEEWIQPGKSTWNWWAKISAKYNEQIKLVDLAAQIGADYHLVDIGWDQKWTEDGLTPYEHLKKLCDYGAEKGIGIWVWKSSDVSFNMEMPGGEKGMAKWKSLEEVAVNKDLDKMRAEVKRIADAGAKGIKLDYIQSENSEWKSYMEDFLKVCSENKLMVNFHGCPSPAGEARTYPNEMTREAIYGGEKLRGGGGAEKMPSSMYIDLIFTRLLAGHSDYTPAIFAKKQGAGFTHAMQLASAMMITSPLLCWADHPDNYLQSEGLEIFKSLPTHWDETRVLKESELGKQVIMARRSGSDWYLAGINASADENRKVELSTDFLQDESYDAYICRDNDGHVAIKSETKIIKKNDSLSFEMLPSGGFILRLRAR</sequence>
<keyword evidence="3" id="KW-0732">Signal</keyword>
<evidence type="ECO:0000259" key="6">
    <source>
        <dbReference type="Pfam" id="PF14509"/>
    </source>
</evidence>
<keyword evidence="1 7" id="KW-0378">Hydrolase</keyword>
<evidence type="ECO:0000259" key="5">
    <source>
        <dbReference type="Pfam" id="PF14508"/>
    </source>
</evidence>
<dbReference type="InterPro" id="IPR013785">
    <property type="entry name" value="Aldolase_TIM"/>
</dbReference>
<keyword evidence="2" id="KW-0326">Glycosidase</keyword>
<reference evidence="7 8" key="1">
    <citation type="submission" date="2023-02" db="EMBL/GenBank/DDBJ databases">
        <title>Genome sequence of Lentisphaera profundi SAORIC-696.</title>
        <authorList>
            <person name="Kim e."/>
            <person name="Cho J.-C."/>
            <person name="Choi A."/>
            <person name="Kang I."/>
        </authorList>
    </citation>
    <scope>NUCLEOTIDE SEQUENCE [LARGE SCALE GENOMIC DNA]</scope>
    <source>
        <strain evidence="7 8">SAORIC-696</strain>
    </source>
</reference>
<proteinExistence type="predicted"/>
<gene>
    <name evidence="7" type="ORF">PQO03_01000</name>
</gene>
<dbReference type="InterPro" id="IPR013780">
    <property type="entry name" value="Glyco_hydro_b"/>
</dbReference>
<dbReference type="InterPro" id="IPR052720">
    <property type="entry name" value="Glycosyl_hydrolase_97"/>
</dbReference>
<evidence type="ECO:0000256" key="1">
    <source>
        <dbReference type="ARBA" id="ARBA00022801"/>
    </source>
</evidence>
<dbReference type="InterPro" id="IPR017853">
    <property type="entry name" value="GH"/>
</dbReference>
<dbReference type="Gene3D" id="2.70.98.10">
    <property type="match status" value="1"/>
</dbReference>
<evidence type="ECO:0000313" key="7">
    <source>
        <dbReference type="EMBL" id="WDE96543.1"/>
    </source>
</evidence>
<dbReference type="InterPro" id="IPR019563">
    <property type="entry name" value="GH97_catalytic"/>
</dbReference>
<dbReference type="GO" id="GO:0016787">
    <property type="term" value="F:hydrolase activity"/>
    <property type="evidence" value="ECO:0007669"/>
    <property type="project" value="UniProtKB-KW"/>
</dbReference>
<dbReference type="EMBL" id="CP117811">
    <property type="protein sequence ID" value="WDE96543.1"/>
    <property type="molecule type" value="Genomic_DNA"/>
</dbReference>
<dbReference type="PANTHER" id="PTHR35803:SF2">
    <property type="entry name" value="RETAINING ALPHA-GALACTOSIDASE"/>
    <property type="match status" value="1"/>
</dbReference>
<keyword evidence="8" id="KW-1185">Reference proteome</keyword>
<accession>A0ABY7VQR5</accession>
<dbReference type="Pfam" id="PF14508">
    <property type="entry name" value="GH97_N"/>
    <property type="match status" value="1"/>
</dbReference>
<protein>
    <submittedName>
        <fullName evidence="7">Glycoside hydrolase family 97 catalytic domain-containing protein</fullName>
    </submittedName>
</protein>
<organism evidence="7 8">
    <name type="scientific">Lentisphaera profundi</name>
    <dbReference type="NCBI Taxonomy" id="1658616"/>
    <lineage>
        <taxon>Bacteria</taxon>
        <taxon>Pseudomonadati</taxon>
        <taxon>Lentisphaerota</taxon>
        <taxon>Lentisphaeria</taxon>
        <taxon>Lentisphaerales</taxon>
        <taxon>Lentisphaeraceae</taxon>
        <taxon>Lentisphaera</taxon>
    </lineage>
</organism>
<dbReference type="InterPro" id="IPR029486">
    <property type="entry name" value="GH97_N"/>
</dbReference>
<evidence type="ECO:0000259" key="4">
    <source>
        <dbReference type="Pfam" id="PF10566"/>
    </source>
</evidence>
<dbReference type="Gene3D" id="2.60.40.1180">
    <property type="entry name" value="Golgi alpha-mannosidase II"/>
    <property type="match status" value="1"/>
</dbReference>
<dbReference type="Gene3D" id="3.20.20.70">
    <property type="entry name" value="Aldolase class I"/>
    <property type="match status" value="1"/>
</dbReference>
<evidence type="ECO:0000256" key="3">
    <source>
        <dbReference type="SAM" id="SignalP"/>
    </source>
</evidence>
<evidence type="ECO:0000313" key="8">
    <source>
        <dbReference type="Proteomes" id="UP001214250"/>
    </source>
</evidence>
<dbReference type="RefSeq" id="WP_274150608.1">
    <property type="nucleotide sequence ID" value="NZ_CP117811.1"/>
</dbReference>
<feature type="domain" description="Glycosyl-hydrolase 97 catalytic" evidence="4">
    <location>
        <begin position="287"/>
        <end position="460"/>
    </location>
</feature>
<dbReference type="SUPFAM" id="SSF51445">
    <property type="entry name" value="(Trans)glycosidases"/>
    <property type="match status" value="1"/>
</dbReference>
<dbReference type="Proteomes" id="UP001214250">
    <property type="component" value="Chromosome 1"/>
</dbReference>
<feature type="chain" id="PRO_5046172996" evidence="3">
    <location>
        <begin position="20"/>
        <end position="647"/>
    </location>
</feature>
<dbReference type="InterPro" id="IPR029483">
    <property type="entry name" value="GH97_C"/>
</dbReference>
<name>A0ABY7VQR5_9BACT</name>
<dbReference type="Pfam" id="PF10566">
    <property type="entry name" value="Glyco_hydro_97"/>
    <property type="match status" value="1"/>
</dbReference>
<feature type="domain" description="Glycosyl-hydrolase 97 C-terminal oligomerisation" evidence="6">
    <location>
        <begin position="551"/>
        <end position="644"/>
    </location>
</feature>
<dbReference type="PANTHER" id="PTHR35803">
    <property type="entry name" value="GLUCAN 1,4-ALPHA-GLUCOSIDASE SUSB-RELATED"/>
    <property type="match status" value="1"/>
</dbReference>
<feature type="domain" description="Glycosyl-hydrolase 97 N-terminal" evidence="5">
    <location>
        <begin position="22"/>
        <end position="266"/>
    </location>
</feature>
<dbReference type="InterPro" id="IPR014718">
    <property type="entry name" value="GH-type_carb-bd"/>
</dbReference>
<evidence type="ECO:0000256" key="2">
    <source>
        <dbReference type="ARBA" id="ARBA00023295"/>
    </source>
</evidence>
<feature type="signal peptide" evidence="3">
    <location>
        <begin position="1"/>
        <end position="19"/>
    </location>
</feature>
<dbReference type="Pfam" id="PF14509">
    <property type="entry name" value="GH97_C"/>
    <property type="match status" value="1"/>
</dbReference>